<evidence type="ECO:0000313" key="1">
    <source>
        <dbReference type="EMBL" id="PRY75947.1"/>
    </source>
</evidence>
<dbReference type="InterPro" id="IPR021308">
    <property type="entry name" value="GfcB"/>
</dbReference>
<organism evidence="1 2">
    <name type="scientific">Yoonia maritima</name>
    <dbReference type="NCBI Taxonomy" id="1435347"/>
    <lineage>
        <taxon>Bacteria</taxon>
        <taxon>Pseudomonadati</taxon>
        <taxon>Pseudomonadota</taxon>
        <taxon>Alphaproteobacteria</taxon>
        <taxon>Rhodobacterales</taxon>
        <taxon>Paracoccaceae</taxon>
        <taxon>Yoonia</taxon>
    </lineage>
</organism>
<dbReference type="EMBL" id="PVTP01000010">
    <property type="protein sequence ID" value="PRY75947.1"/>
    <property type="molecule type" value="Genomic_DNA"/>
</dbReference>
<keyword evidence="1" id="KW-0449">Lipoprotein</keyword>
<accession>A0A2T0VVW5</accession>
<keyword evidence="2" id="KW-1185">Reference proteome</keyword>
<name>A0A2T0VVW5_9RHOB</name>
<dbReference type="AlphaFoldDB" id="A0A2T0VVW5"/>
<dbReference type="SUPFAM" id="SSF159270">
    <property type="entry name" value="YmcC-like"/>
    <property type="match status" value="1"/>
</dbReference>
<dbReference type="Gene3D" id="2.40.360.10">
    <property type="entry name" value="YmcC-like"/>
    <property type="match status" value="1"/>
</dbReference>
<protein>
    <submittedName>
        <fullName evidence="1">Group 4 capsule polysaccharide lipoprotein GfcB/YjbF</fullName>
    </submittedName>
</protein>
<evidence type="ECO:0000313" key="2">
    <source>
        <dbReference type="Proteomes" id="UP000238007"/>
    </source>
</evidence>
<dbReference type="InterPro" id="IPR023373">
    <property type="entry name" value="YmcC_sf"/>
</dbReference>
<comment type="caution">
    <text evidence="1">The sequence shown here is derived from an EMBL/GenBank/DDBJ whole genome shotgun (WGS) entry which is preliminary data.</text>
</comment>
<dbReference type="Pfam" id="PF11102">
    <property type="entry name" value="YjbF"/>
    <property type="match status" value="1"/>
</dbReference>
<sequence length="210" mass="22961">MRLGVCVAALTLLVSCGQSGLTARLAGLVTGQSAPAEQVANTLVPADEMHANPGKYLRVNIRNQEAWSSMVQVARNSGRVTWVDQRNVTMTFENGLLVATRGLVRDLMGADVSQSWAAIQRGGGTAQRRHDFITDQDGISTELLQCSIVSEGTEVITRAEKTISTRRFNEKCEGERLTFTNIYWVNQRGAMVRSLQAVSPDAGYLQIDVF</sequence>
<gene>
    <name evidence="1" type="ORF">CLV80_11033</name>
</gene>
<dbReference type="PROSITE" id="PS51257">
    <property type="entry name" value="PROKAR_LIPOPROTEIN"/>
    <property type="match status" value="1"/>
</dbReference>
<proteinExistence type="predicted"/>
<dbReference type="Proteomes" id="UP000238007">
    <property type="component" value="Unassembled WGS sequence"/>
</dbReference>
<reference evidence="1 2" key="1">
    <citation type="submission" date="2018-03" db="EMBL/GenBank/DDBJ databases">
        <title>Genomic Encyclopedia of Archaeal and Bacterial Type Strains, Phase II (KMG-II): from individual species to whole genera.</title>
        <authorList>
            <person name="Goeker M."/>
        </authorList>
    </citation>
    <scope>NUCLEOTIDE SEQUENCE [LARGE SCALE GENOMIC DNA]</scope>
    <source>
        <strain evidence="1 2">DSM 101533</strain>
    </source>
</reference>